<protein>
    <submittedName>
        <fullName evidence="2">Cupredoxin</fullName>
    </submittedName>
</protein>
<dbReference type="EMBL" id="QNTU01000001">
    <property type="protein sequence ID" value="RBI69374.1"/>
    <property type="molecule type" value="Genomic_DNA"/>
</dbReference>
<gene>
    <name evidence="2" type="ORF">DQ400_01400</name>
</gene>
<evidence type="ECO:0000313" key="3">
    <source>
        <dbReference type="Proteomes" id="UP000252204"/>
    </source>
</evidence>
<keyword evidence="3" id="KW-1185">Reference proteome</keyword>
<sequence>MVMLKKQCRPYFDYQAKRAALTFALLLTLFSPMIHAAQVMVSSIEGQPLENAVVEIYYDTAVPTNQPQEQNVYQRDAAFYPKVLTVPTGSYVAFPNQDTTRHHVYSFSPAKTFDLNLYLKETPPPIHFDQPGIVVLGCNIHDHMQAFIVVSDAHYTATTKADGTLNLANLPPGQHRIRVWHPRLDDSQQVWWEGSISGAAQLDVRLELNALPPSTQPLSPLQQRFRDAT</sequence>
<dbReference type="InterPro" id="IPR008969">
    <property type="entry name" value="CarboxyPept-like_regulatory"/>
</dbReference>
<evidence type="ECO:0000313" key="2">
    <source>
        <dbReference type="EMBL" id="RBI69374.1"/>
    </source>
</evidence>
<comment type="caution">
    <text evidence="2">The sequence shown here is derived from an EMBL/GenBank/DDBJ whole genome shotgun (WGS) entry which is preliminary data.</text>
</comment>
<proteinExistence type="predicted"/>
<feature type="signal peptide" evidence="1">
    <location>
        <begin position="1"/>
        <end position="36"/>
    </location>
</feature>
<feature type="chain" id="PRO_5016693686" evidence="1">
    <location>
        <begin position="37"/>
        <end position="229"/>
    </location>
</feature>
<dbReference type="AlphaFoldDB" id="A0A365TTH2"/>
<reference evidence="3" key="1">
    <citation type="submission" date="2018-06" db="EMBL/GenBank/DDBJ databases">
        <title>Whole genome sequencing of four bacterial strains from South Shetland trench revealing bio-synthetic gene clusters.</title>
        <authorList>
            <person name="Abdel-Mageed W.M."/>
            <person name="Lehri B."/>
            <person name="Jarmusch S."/>
            <person name="Miranda K."/>
            <person name="Goodfellow M."/>
            <person name="Jaspars M."/>
            <person name="Karlyshev A.V."/>
        </authorList>
    </citation>
    <scope>NUCLEOTIDE SEQUENCE [LARGE SCALE GENOMIC DNA]</scope>
    <source>
        <strain evidence="3">SST4</strain>
    </source>
</reference>
<accession>A0A365TTH2</accession>
<dbReference type="OrthoDB" id="9772097at2"/>
<evidence type="ECO:0000256" key="1">
    <source>
        <dbReference type="SAM" id="SignalP"/>
    </source>
</evidence>
<dbReference type="InterPro" id="IPR008972">
    <property type="entry name" value="Cupredoxin"/>
</dbReference>
<dbReference type="SUPFAM" id="SSF49464">
    <property type="entry name" value="Carboxypeptidase regulatory domain-like"/>
    <property type="match status" value="1"/>
</dbReference>
<name>A0A365TTH2_9GAMM</name>
<dbReference type="Gene3D" id="2.60.40.420">
    <property type="entry name" value="Cupredoxins - blue copper proteins"/>
    <property type="match status" value="1"/>
</dbReference>
<organism evidence="2 3">
    <name type="scientific">Vreelandella sulfidaeris</name>
    <dbReference type="NCBI Taxonomy" id="115553"/>
    <lineage>
        <taxon>Bacteria</taxon>
        <taxon>Pseudomonadati</taxon>
        <taxon>Pseudomonadota</taxon>
        <taxon>Gammaproteobacteria</taxon>
        <taxon>Oceanospirillales</taxon>
        <taxon>Halomonadaceae</taxon>
        <taxon>Vreelandella</taxon>
    </lineage>
</organism>
<dbReference type="SUPFAM" id="SSF49503">
    <property type="entry name" value="Cupredoxins"/>
    <property type="match status" value="1"/>
</dbReference>
<dbReference type="Proteomes" id="UP000252204">
    <property type="component" value="Unassembled WGS sequence"/>
</dbReference>
<keyword evidence="1" id="KW-0732">Signal</keyword>